<dbReference type="EMBL" id="CYZD01000002">
    <property type="protein sequence ID" value="CUN68276.1"/>
    <property type="molecule type" value="Genomic_DNA"/>
</dbReference>
<dbReference type="RefSeq" id="WP_005424185.1">
    <property type="nucleotide sequence ID" value="NZ_JBDMSW010000010.1"/>
</dbReference>
<protein>
    <submittedName>
        <fullName evidence="1">Uncharacterized protein</fullName>
    </submittedName>
</protein>
<dbReference type="Proteomes" id="UP000095409">
    <property type="component" value="Unassembled WGS sequence"/>
</dbReference>
<dbReference type="Proteomes" id="UP000265808">
    <property type="component" value="Unassembled WGS sequence"/>
</dbReference>
<proteinExistence type="predicted"/>
<reference evidence="1 3" key="1">
    <citation type="submission" date="2015-09" db="EMBL/GenBank/DDBJ databases">
        <authorList>
            <consortium name="Pathogen Informatics"/>
        </authorList>
    </citation>
    <scope>NUCLEOTIDE SEQUENCE [LARGE SCALE GENOMIC DNA]</scope>
    <source>
        <strain evidence="1 3">2789STDY5608837</strain>
    </source>
</reference>
<evidence type="ECO:0000313" key="3">
    <source>
        <dbReference type="Proteomes" id="UP000095409"/>
    </source>
</evidence>
<name>A0A173YYF4_9FIRM</name>
<dbReference type="EMBL" id="QSHL01000001">
    <property type="protein sequence ID" value="RHC10420.1"/>
    <property type="molecule type" value="Genomic_DNA"/>
</dbReference>
<accession>A0A173YYF4</accession>
<dbReference type="AlphaFoldDB" id="A0A173YYF4"/>
<organism evidence="1 3">
    <name type="scientific">Blautia obeum</name>
    <dbReference type="NCBI Taxonomy" id="40520"/>
    <lineage>
        <taxon>Bacteria</taxon>
        <taxon>Bacillati</taxon>
        <taxon>Bacillota</taxon>
        <taxon>Clostridia</taxon>
        <taxon>Lachnospirales</taxon>
        <taxon>Lachnospiraceae</taxon>
        <taxon>Blautia</taxon>
    </lineage>
</organism>
<evidence type="ECO:0000313" key="4">
    <source>
        <dbReference type="Proteomes" id="UP000265808"/>
    </source>
</evidence>
<reference evidence="2 4" key="2">
    <citation type="submission" date="2018-08" db="EMBL/GenBank/DDBJ databases">
        <title>A genome reference for cultivated species of the human gut microbiota.</title>
        <authorList>
            <person name="Zou Y."/>
            <person name="Xue W."/>
            <person name="Luo G."/>
        </authorList>
    </citation>
    <scope>NUCLEOTIDE SEQUENCE [LARGE SCALE GENOMIC DNA]</scope>
    <source>
        <strain evidence="2 4">AM37-4AC</strain>
    </source>
</reference>
<gene>
    <name evidence="2" type="ORF">DW859_03185</name>
    <name evidence="1" type="ORF">ERS852394_00729</name>
</gene>
<evidence type="ECO:0000313" key="1">
    <source>
        <dbReference type="EMBL" id="CUN68276.1"/>
    </source>
</evidence>
<sequence length="62" mass="7094">MRRMLIIWKIVLVILVVLACVITGLYCCLVKASEADAELERFYNEKYGKKGGKKCQKEDQAL</sequence>
<dbReference type="PROSITE" id="PS51257">
    <property type="entry name" value="PROKAR_LIPOPROTEIN"/>
    <property type="match status" value="1"/>
</dbReference>
<evidence type="ECO:0000313" key="2">
    <source>
        <dbReference type="EMBL" id="RHC10420.1"/>
    </source>
</evidence>